<evidence type="ECO:0000256" key="7">
    <source>
        <dbReference type="SAM" id="MobiDB-lite"/>
    </source>
</evidence>
<dbReference type="Gene3D" id="2.130.10.120">
    <property type="entry name" value="Prolyl oligopeptidase, N-terminal domain"/>
    <property type="match status" value="1"/>
</dbReference>
<gene>
    <name evidence="10" type="ORF">LGLO00237_LOCUS31075</name>
</gene>
<evidence type="ECO:0000256" key="6">
    <source>
        <dbReference type="RuleBase" id="RU368024"/>
    </source>
</evidence>
<evidence type="ECO:0000256" key="2">
    <source>
        <dbReference type="ARBA" id="ARBA00022670"/>
    </source>
</evidence>
<keyword evidence="2 6" id="KW-0645">Protease</keyword>
<proteinExistence type="inferred from homology"/>
<name>A0A7S4DYW9_9EUKA</name>
<evidence type="ECO:0000259" key="9">
    <source>
        <dbReference type="Pfam" id="PF02897"/>
    </source>
</evidence>
<dbReference type="InterPro" id="IPR051543">
    <property type="entry name" value="Serine_Peptidase_S9A"/>
</dbReference>
<dbReference type="GO" id="GO:0006508">
    <property type="term" value="P:proteolysis"/>
    <property type="evidence" value="ECO:0007669"/>
    <property type="project" value="UniProtKB-KW"/>
</dbReference>
<evidence type="ECO:0000259" key="8">
    <source>
        <dbReference type="Pfam" id="PF00326"/>
    </source>
</evidence>
<feature type="region of interest" description="Disordered" evidence="7">
    <location>
        <begin position="1"/>
        <end position="24"/>
    </location>
</feature>
<keyword evidence="4 6" id="KW-0720">Serine protease</keyword>
<dbReference type="SUPFAM" id="SSF53474">
    <property type="entry name" value="alpha/beta-Hydrolases"/>
    <property type="match status" value="1"/>
</dbReference>
<protein>
    <recommendedName>
        <fullName evidence="6">Prolyl endopeptidase</fullName>
        <ecNumber evidence="6">3.4.21.-</ecNumber>
    </recommendedName>
</protein>
<keyword evidence="3 6" id="KW-0378">Hydrolase</keyword>
<evidence type="ECO:0000256" key="5">
    <source>
        <dbReference type="ARBA" id="ARBA00045448"/>
    </source>
</evidence>
<dbReference type="GO" id="GO:0004252">
    <property type="term" value="F:serine-type endopeptidase activity"/>
    <property type="evidence" value="ECO:0007669"/>
    <property type="project" value="UniProtKB-UniRule"/>
</dbReference>
<organism evidence="10">
    <name type="scientific">Lotharella globosa</name>
    <dbReference type="NCBI Taxonomy" id="91324"/>
    <lineage>
        <taxon>Eukaryota</taxon>
        <taxon>Sar</taxon>
        <taxon>Rhizaria</taxon>
        <taxon>Cercozoa</taxon>
        <taxon>Chlorarachniophyceae</taxon>
        <taxon>Lotharella</taxon>
    </lineage>
</organism>
<feature type="compositionally biased region" description="Basic and acidic residues" evidence="7">
    <location>
        <begin position="59"/>
        <end position="70"/>
    </location>
</feature>
<dbReference type="Gene3D" id="3.40.50.1820">
    <property type="entry name" value="alpha/beta hydrolase"/>
    <property type="match status" value="1"/>
</dbReference>
<dbReference type="InterPro" id="IPR029058">
    <property type="entry name" value="AB_hydrolase_fold"/>
</dbReference>
<dbReference type="InterPro" id="IPR001375">
    <property type="entry name" value="Peptidase_S9_cat"/>
</dbReference>
<dbReference type="InterPro" id="IPR023302">
    <property type="entry name" value="Pept_S9A_N"/>
</dbReference>
<comment type="function">
    <text evidence="5">Serine peptidase whose precise substrate specificity remains unclear. Does not cleave peptides after a arginine or lysine residue. Regulates trans-Golgi network morphology and sorting by regulating the membrane binding of the AP-1 complex. May play a role in the regulation of synaptic vesicle exocytosis.</text>
</comment>
<evidence type="ECO:0000313" key="10">
    <source>
        <dbReference type="EMBL" id="CAE0679292.1"/>
    </source>
</evidence>
<dbReference type="EMBL" id="HBIV01044289">
    <property type="protein sequence ID" value="CAE0679292.1"/>
    <property type="molecule type" value="Transcribed_RNA"/>
</dbReference>
<dbReference type="Pfam" id="PF00326">
    <property type="entry name" value="Peptidase_S9"/>
    <property type="match status" value="1"/>
</dbReference>
<feature type="domain" description="Peptidase S9 prolyl oligopeptidase catalytic" evidence="8">
    <location>
        <begin position="523"/>
        <end position="738"/>
    </location>
</feature>
<evidence type="ECO:0000256" key="1">
    <source>
        <dbReference type="ARBA" id="ARBA00005228"/>
    </source>
</evidence>
<dbReference type="Pfam" id="PF02897">
    <property type="entry name" value="Peptidase_S9_N"/>
    <property type="match status" value="1"/>
</dbReference>
<feature type="domain" description="Peptidase S9A N-terminal" evidence="9">
    <location>
        <begin position="69"/>
        <end position="464"/>
    </location>
</feature>
<evidence type="ECO:0000256" key="4">
    <source>
        <dbReference type="ARBA" id="ARBA00022825"/>
    </source>
</evidence>
<evidence type="ECO:0000256" key="3">
    <source>
        <dbReference type="ARBA" id="ARBA00022801"/>
    </source>
</evidence>
<accession>A0A7S4DYW9</accession>
<feature type="region of interest" description="Disordered" evidence="7">
    <location>
        <begin position="42"/>
        <end position="70"/>
    </location>
</feature>
<dbReference type="SUPFAM" id="SSF50993">
    <property type="entry name" value="Peptidase/esterase 'gauge' domain"/>
    <property type="match status" value="1"/>
</dbReference>
<dbReference type="PANTHER" id="PTHR11757">
    <property type="entry name" value="PROTEASE FAMILY S9A OLIGOPEPTIDASE"/>
    <property type="match status" value="1"/>
</dbReference>
<reference evidence="10" key="1">
    <citation type="submission" date="2021-01" db="EMBL/GenBank/DDBJ databases">
        <authorList>
            <person name="Corre E."/>
            <person name="Pelletier E."/>
            <person name="Niang G."/>
            <person name="Scheremetjew M."/>
            <person name="Finn R."/>
            <person name="Kale V."/>
            <person name="Holt S."/>
            <person name="Cochrane G."/>
            <person name="Meng A."/>
            <person name="Brown T."/>
            <person name="Cohen L."/>
        </authorList>
    </citation>
    <scope>NUCLEOTIDE SEQUENCE</scope>
    <source>
        <strain evidence="10">CCCM811</strain>
    </source>
</reference>
<dbReference type="PANTHER" id="PTHR11757:SF19">
    <property type="entry name" value="PROLYL ENDOPEPTIDASE-LIKE"/>
    <property type="match status" value="1"/>
</dbReference>
<dbReference type="AlphaFoldDB" id="A0A7S4DYW9"/>
<comment type="similarity">
    <text evidence="1 6">Belongs to the peptidase S9A family.</text>
</comment>
<dbReference type="EC" id="3.4.21.-" evidence="6"/>
<dbReference type="PRINTS" id="PR00862">
    <property type="entry name" value="PROLIGOPTASE"/>
</dbReference>
<dbReference type="InterPro" id="IPR002470">
    <property type="entry name" value="Peptidase_S9A"/>
</dbReference>
<sequence>MTASSMSKRTIAAHATEVKEVSKRDDPWNAFEKLPLRLEKEPPVPKKIPHKVPFGIVQGDDRGPEKDLMNPPKMKDDDLFWIRDDDRKDKDVIAHLEAENAYTNYVTHHLRAARENIYKEILSHVQETDQSVPFPIGPFEYYYRTVEGSSYRIRCRRRKGTEDEQVILDENVEAKGKKHYDVGDWEVSLSQRIMAYSVDEQGYEDYTLMFKDLHTGELLPDKIEKTSGSIVFGNDDETVFYATMDEAHRTNKIWMHKLGSDSKEDRLLYTEDNTVFDAGLFKTSSKRFLALTSTSSETSEVSVIDLNELKLQPTLQPKVIRKREKGLIYSLDHHQEDFYITTNADGARNFKLVTTPSDFSSDKWTDVFAYDQNVKIDDVTCFSSFIALEGRQDGFSQIWVFDPQDPKKSRQTIAFEEKAHTVGLSTNEEFSSTVIRLTYDSLTTPRRTYEYDPNMKELKLLKEQAVPNYDPSLYKSERQEAEAKDGTKIPISLVWRKDAISPSTESPVHLYGYGSYEICIEPQFSTARLPLLDRGVVYAIAHVRGGGEMGRTWYESAKYADKVLTFSDFVACANHLVDTKQTTPDKLTLEGRSAGGLLVGAVVNMAPYLFKAGVAGVPFVDVLSTMSDPNIPLTTGEWEEWGNPNTPKDFKDMSVWSPYDNIKPQNYPNLFVASGLFDPRVAYWEPAKWVAKLREIKTDSNHVLLKCDLDSGHFSASDRYRHHWERALELSFLLEQLGCLRKQDYV</sequence>